<protein>
    <submittedName>
        <fullName evidence="1">Uncharacterized protein</fullName>
    </submittedName>
</protein>
<proteinExistence type="predicted"/>
<name>A0A1I6YBX3_9FLAO</name>
<dbReference type="STRING" id="477690.SAMN05216474_0786"/>
<accession>A0A1I6YBX3</accession>
<gene>
    <name evidence="1" type="ORF">SAMN05216474_0786</name>
</gene>
<organism evidence="1 2">
    <name type="scientific">Lishizhenia tianjinensis</name>
    <dbReference type="NCBI Taxonomy" id="477690"/>
    <lineage>
        <taxon>Bacteria</taxon>
        <taxon>Pseudomonadati</taxon>
        <taxon>Bacteroidota</taxon>
        <taxon>Flavobacteriia</taxon>
        <taxon>Flavobacteriales</taxon>
        <taxon>Crocinitomicaceae</taxon>
        <taxon>Lishizhenia</taxon>
    </lineage>
</organism>
<sequence length="294" mass="34620">MKNLLLVTFSLCTALNCFSQNKENPLHPFTYYNNIEYANLRIKSVKTTSEYSELVFSYTNTEHIKDGWFNINKNTCLRDSQKGKKYKLKKVKNIPYSPERKSIAFNENCEFTLYFEILNKDCKTFDFIEGDNIGDGFTLENIRLDGNQLEYQRNIDEIQKHIPIGLLLTLRNGRIFKFAELYEYYKTSAEHDPSNFSNFVKITEQDDGSKIKKDIYKFSYNGSNIYLITNSETKDNIQVIVQLKDDFEYTRFWYNLKKIHFLNDNGNGTWSLPDRIFSVVSPIKKNKMVSWLAI</sequence>
<evidence type="ECO:0000313" key="2">
    <source>
        <dbReference type="Proteomes" id="UP000236454"/>
    </source>
</evidence>
<reference evidence="1 2" key="1">
    <citation type="submission" date="2016-10" db="EMBL/GenBank/DDBJ databases">
        <authorList>
            <person name="de Groot N.N."/>
        </authorList>
    </citation>
    <scope>NUCLEOTIDE SEQUENCE [LARGE SCALE GENOMIC DNA]</scope>
    <source>
        <strain evidence="1 2">CGMCC 1.7005</strain>
    </source>
</reference>
<dbReference type="AlphaFoldDB" id="A0A1I6YBX3"/>
<evidence type="ECO:0000313" key="1">
    <source>
        <dbReference type="EMBL" id="SFT47867.1"/>
    </source>
</evidence>
<dbReference type="EMBL" id="FPAS01000001">
    <property type="protein sequence ID" value="SFT47867.1"/>
    <property type="molecule type" value="Genomic_DNA"/>
</dbReference>
<dbReference type="RefSeq" id="WP_139230237.1">
    <property type="nucleotide sequence ID" value="NZ_FPAS01000001.1"/>
</dbReference>
<dbReference type="Proteomes" id="UP000236454">
    <property type="component" value="Unassembled WGS sequence"/>
</dbReference>
<dbReference type="OrthoDB" id="674183at2"/>
<keyword evidence="2" id="KW-1185">Reference proteome</keyword>